<keyword evidence="9" id="KW-0972">Capsule biogenesis/degradation</keyword>
<comment type="catalytic activity">
    <reaction evidence="13">
        <text>L-tyrosyl-[protein] + ATP = O-phospho-L-tyrosyl-[protein] + ADP + H(+)</text>
        <dbReference type="Rhea" id="RHEA:10596"/>
        <dbReference type="Rhea" id="RHEA-COMP:10136"/>
        <dbReference type="Rhea" id="RHEA-COMP:20101"/>
        <dbReference type="ChEBI" id="CHEBI:15378"/>
        <dbReference type="ChEBI" id="CHEBI:30616"/>
        <dbReference type="ChEBI" id="CHEBI:46858"/>
        <dbReference type="ChEBI" id="CHEBI:61978"/>
        <dbReference type="ChEBI" id="CHEBI:456216"/>
        <dbReference type="EC" id="2.7.10.2"/>
    </reaction>
</comment>
<protein>
    <recommendedName>
        <fullName evidence="4">Tyrosine-protein kinase CpsD</fullName>
        <ecNumber evidence="3">2.7.10.2</ecNumber>
    </recommendedName>
</protein>
<gene>
    <name evidence="15" type="ORF">BH747_11110</name>
</gene>
<dbReference type="EC" id="2.7.10.2" evidence="3"/>
<dbReference type="GO" id="GO:0005886">
    <property type="term" value="C:plasma membrane"/>
    <property type="evidence" value="ECO:0007669"/>
    <property type="project" value="TreeGrafter"/>
</dbReference>
<keyword evidence="7 15" id="KW-0418">Kinase</keyword>
<dbReference type="FunFam" id="3.40.50.300:FF:000527">
    <property type="entry name" value="Tyrosine-protein kinase etk"/>
    <property type="match status" value="1"/>
</dbReference>
<evidence type="ECO:0000256" key="9">
    <source>
        <dbReference type="ARBA" id="ARBA00022903"/>
    </source>
</evidence>
<evidence type="ECO:0000256" key="7">
    <source>
        <dbReference type="ARBA" id="ARBA00022777"/>
    </source>
</evidence>
<dbReference type="SUPFAM" id="SSF52540">
    <property type="entry name" value="P-loop containing nucleoside triphosphate hydrolases"/>
    <property type="match status" value="1"/>
</dbReference>
<dbReference type="PANTHER" id="PTHR32309:SF13">
    <property type="entry name" value="FERRIC ENTEROBACTIN TRANSPORT PROTEIN FEPE"/>
    <property type="match status" value="1"/>
</dbReference>
<sequence>MRRIKKQMESQIETVDLITLTNPSSAISEQYRTICTNIQFVATERKTVKTLVVTSSGPAEGKSTTAANLAVVFAQAGKEVLLVDADMRKPVLAKTFQINNSYGLSNILSFSGNMEDGIQKTTMEYLSILPSGPTPPNPSELLSSSRMDELMKELNQLYEIVIFDMPPVVAVTDAQILSAKADGTLLVVREGISKKESLLKAKGLLEMSQAKVLGVVYNGMQQNKETNYYYSS</sequence>
<dbReference type="GO" id="GO:0005524">
    <property type="term" value="F:ATP binding"/>
    <property type="evidence" value="ECO:0007669"/>
    <property type="project" value="UniProtKB-KW"/>
</dbReference>
<dbReference type="Pfam" id="PF13614">
    <property type="entry name" value="AAA_31"/>
    <property type="match status" value="1"/>
</dbReference>
<evidence type="ECO:0000256" key="10">
    <source>
        <dbReference type="ARBA" id="ARBA00023137"/>
    </source>
</evidence>
<evidence type="ECO:0000256" key="1">
    <source>
        <dbReference type="ARBA" id="ARBA00005132"/>
    </source>
</evidence>
<dbReference type="PANTHER" id="PTHR32309">
    <property type="entry name" value="TYROSINE-PROTEIN KINASE"/>
    <property type="match status" value="1"/>
</dbReference>
<dbReference type="AlphaFoldDB" id="A0A1V8YKU0"/>
<feature type="domain" description="AAA" evidence="14">
    <location>
        <begin position="61"/>
        <end position="187"/>
    </location>
</feature>
<dbReference type="InterPro" id="IPR050445">
    <property type="entry name" value="Bact_polysacc_biosynth/exp"/>
</dbReference>
<keyword evidence="6" id="KW-0547">Nucleotide-binding</keyword>
<dbReference type="GO" id="GO:0004715">
    <property type="term" value="F:non-membrane spanning protein tyrosine kinase activity"/>
    <property type="evidence" value="ECO:0007669"/>
    <property type="project" value="UniProtKB-EC"/>
</dbReference>
<dbReference type="InterPro" id="IPR025669">
    <property type="entry name" value="AAA_dom"/>
</dbReference>
<organism evidence="15 16">
    <name type="scientific">Enterococcus villorum</name>
    <dbReference type="NCBI Taxonomy" id="112904"/>
    <lineage>
        <taxon>Bacteria</taxon>
        <taxon>Bacillati</taxon>
        <taxon>Bacillota</taxon>
        <taxon>Bacilli</taxon>
        <taxon>Lactobacillales</taxon>
        <taxon>Enterococcaceae</taxon>
        <taxon>Enterococcus</taxon>
    </lineage>
</organism>
<dbReference type="GO" id="GO:0045227">
    <property type="term" value="P:capsule polysaccharide biosynthetic process"/>
    <property type="evidence" value="ECO:0007669"/>
    <property type="project" value="UniProtKB-UniPathway"/>
</dbReference>
<keyword evidence="10" id="KW-0829">Tyrosine-protein kinase</keyword>
<evidence type="ECO:0000256" key="6">
    <source>
        <dbReference type="ARBA" id="ARBA00022741"/>
    </source>
</evidence>
<accession>A0A1V8YKU0</accession>
<dbReference type="GO" id="GO:0042802">
    <property type="term" value="F:identical protein binding"/>
    <property type="evidence" value="ECO:0007669"/>
    <property type="project" value="UniProtKB-ARBA"/>
</dbReference>
<keyword evidence="11" id="KW-0270">Exopolysaccharide synthesis</keyword>
<name>A0A1V8YKU0_9ENTE</name>
<dbReference type="EMBL" id="MJEA01000014">
    <property type="protein sequence ID" value="OQO68710.1"/>
    <property type="molecule type" value="Genomic_DNA"/>
</dbReference>
<comment type="pathway">
    <text evidence="1">Capsule biogenesis; capsule polysaccharide biosynthesis.</text>
</comment>
<comment type="similarity">
    <text evidence="2">Belongs to the CpsD/CapB family.</text>
</comment>
<dbReference type="UniPathway" id="UPA00934"/>
<comment type="function">
    <text evidence="12">Involved in the regulation of capsular polysaccharide biosynthesis. Autophosphorylation of CpsD attenuates its activity and reduces the level of encapsulation. May be part of a complex that directs the coordinated polymerization and export to the cell surface of the capsular polysaccharide.</text>
</comment>
<dbReference type="Gene3D" id="3.40.50.300">
    <property type="entry name" value="P-loop containing nucleotide triphosphate hydrolases"/>
    <property type="match status" value="1"/>
</dbReference>
<keyword evidence="5" id="KW-0808">Transferase</keyword>
<dbReference type="NCBIfam" id="TIGR01007">
    <property type="entry name" value="eps_fam"/>
    <property type="match status" value="1"/>
</dbReference>
<proteinExistence type="inferred from homology"/>
<dbReference type="CDD" id="cd05387">
    <property type="entry name" value="BY-kinase"/>
    <property type="match status" value="1"/>
</dbReference>
<dbReference type="InterPro" id="IPR005702">
    <property type="entry name" value="Wzc-like_C"/>
</dbReference>
<dbReference type="STRING" id="112904.BH747_11110"/>
<evidence type="ECO:0000259" key="14">
    <source>
        <dbReference type="Pfam" id="PF13614"/>
    </source>
</evidence>
<evidence type="ECO:0000313" key="15">
    <source>
        <dbReference type="EMBL" id="OQO68710.1"/>
    </source>
</evidence>
<evidence type="ECO:0000256" key="11">
    <source>
        <dbReference type="ARBA" id="ARBA00023169"/>
    </source>
</evidence>
<dbReference type="OrthoDB" id="9794577at2"/>
<reference evidence="15 16" key="1">
    <citation type="journal article" date="2017" name="BMC Microbiol.">
        <title>Comparative genomics of Enterococcus spp. isolated from bovine feces.</title>
        <authorList>
            <person name="Beukers A.G."/>
            <person name="Zaheer R."/>
            <person name="Goji N."/>
            <person name="Amoako K.K."/>
            <person name="Chaves A.V."/>
            <person name="Ward M.P."/>
            <person name="McAllister T.A."/>
        </authorList>
    </citation>
    <scope>NUCLEOTIDE SEQUENCE [LARGE SCALE GENOMIC DNA]</scope>
    <source>
        <strain evidence="15 16">F1129D 143</strain>
    </source>
</reference>
<evidence type="ECO:0000256" key="8">
    <source>
        <dbReference type="ARBA" id="ARBA00022840"/>
    </source>
</evidence>
<evidence type="ECO:0000256" key="5">
    <source>
        <dbReference type="ARBA" id="ARBA00022679"/>
    </source>
</evidence>
<dbReference type="RefSeq" id="WP_081184552.1">
    <property type="nucleotide sequence ID" value="NZ_MJEA01000014.1"/>
</dbReference>
<evidence type="ECO:0000256" key="12">
    <source>
        <dbReference type="ARBA" id="ARBA00024964"/>
    </source>
</evidence>
<evidence type="ECO:0000313" key="16">
    <source>
        <dbReference type="Proteomes" id="UP000192477"/>
    </source>
</evidence>
<evidence type="ECO:0000256" key="4">
    <source>
        <dbReference type="ARBA" id="ARBA00019200"/>
    </source>
</evidence>
<evidence type="ECO:0000256" key="2">
    <source>
        <dbReference type="ARBA" id="ARBA00007316"/>
    </source>
</evidence>
<evidence type="ECO:0000256" key="3">
    <source>
        <dbReference type="ARBA" id="ARBA00011903"/>
    </source>
</evidence>
<keyword evidence="8" id="KW-0067">ATP-binding</keyword>
<comment type="caution">
    <text evidence="15">The sequence shown here is derived from an EMBL/GenBank/DDBJ whole genome shotgun (WGS) entry which is preliminary data.</text>
</comment>
<dbReference type="InterPro" id="IPR027417">
    <property type="entry name" value="P-loop_NTPase"/>
</dbReference>
<dbReference type="Proteomes" id="UP000192477">
    <property type="component" value="Unassembled WGS sequence"/>
</dbReference>
<evidence type="ECO:0000256" key="13">
    <source>
        <dbReference type="ARBA" id="ARBA00051245"/>
    </source>
</evidence>